<name>A0A9N9DUB4_9GLOM</name>
<gene>
    <name evidence="1" type="ORF">AGERDE_LOCUS11467</name>
</gene>
<dbReference type="AlphaFoldDB" id="A0A9N9DUB4"/>
<evidence type="ECO:0000313" key="2">
    <source>
        <dbReference type="Proteomes" id="UP000789831"/>
    </source>
</evidence>
<sequence>MTENNKTINSGLYEQNKRFKYPIGKCKSIKCGKDEGAKKLLGYSWFNTQIIDNGSIYPSGEREKVPTCLDCFLYEKPMMEDRKAEEKIRYPAIIPYKWFYFYNEEDEEKYPND</sequence>
<comment type="caution">
    <text evidence="1">The sequence shown here is derived from an EMBL/GenBank/DDBJ whole genome shotgun (WGS) entry which is preliminary data.</text>
</comment>
<dbReference type="EMBL" id="CAJVPL010004940">
    <property type="protein sequence ID" value="CAG8652741.1"/>
    <property type="molecule type" value="Genomic_DNA"/>
</dbReference>
<organism evidence="1 2">
    <name type="scientific">Ambispora gerdemannii</name>
    <dbReference type="NCBI Taxonomy" id="144530"/>
    <lineage>
        <taxon>Eukaryota</taxon>
        <taxon>Fungi</taxon>
        <taxon>Fungi incertae sedis</taxon>
        <taxon>Mucoromycota</taxon>
        <taxon>Glomeromycotina</taxon>
        <taxon>Glomeromycetes</taxon>
        <taxon>Archaeosporales</taxon>
        <taxon>Ambisporaceae</taxon>
        <taxon>Ambispora</taxon>
    </lineage>
</organism>
<keyword evidence="2" id="KW-1185">Reference proteome</keyword>
<proteinExistence type="predicted"/>
<evidence type="ECO:0000313" key="1">
    <source>
        <dbReference type="EMBL" id="CAG8652741.1"/>
    </source>
</evidence>
<reference evidence="1" key="1">
    <citation type="submission" date="2021-06" db="EMBL/GenBank/DDBJ databases">
        <authorList>
            <person name="Kallberg Y."/>
            <person name="Tangrot J."/>
            <person name="Rosling A."/>
        </authorList>
    </citation>
    <scope>NUCLEOTIDE SEQUENCE</scope>
    <source>
        <strain evidence="1">MT106</strain>
    </source>
</reference>
<accession>A0A9N9DUB4</accession>
<dbReference type="Proteomes" id="UP000789831">
    <property type="component" value="Unassembled WGS sequence"/>
</dbReference>
<protein>
    <submittedName>
        <fullName evidence="1">4218_t:CDS:1</fullName>
    </submittedName>
</protein>